<dbReference type="AlphaFoldDB" id="A0AA36HN77"/>
<organism evidence="2 3">
    <name type="scientific">Effrenium voratum</name>
    <dbReference type="NCBI Taxonomy" id="2562239"/>
    <lineage>
        <taxon>Eukaryota</taxon>
        <taxon>Sar</taxon>
        <taxon>Alveolata</taxon>
        <taxon>Dinophyceae</taxon>
        <taxon>Suessiales</taxon>
        <taxon>Symbiodiniaceae</taxon>
        <taxon>Effrenium</taxon>
    </lineage>
</organism>
<feature type="compositionally biased region" description="Basic and acidic residues" evidence="1">
    <location>
        <begin position="129"/>
        <end position="177"/>
    </location>
</feature>
<sequence>MKAAAERLKATGAGTDLLEQPVDLRPPEIPQDDTPSEMVRDLVREVVEAAGRGDIGAAGSALTDLAGEAQAAAEADGIPWEQIAPIFFAFVFLANSAAFVYPLLEEALEEDDLDRLPMPSGTARQPRAVVEEVDLKLPPKTMSERVKEEAAKKAEKAEKAEKKDWKKEEEEESKRSA</sequence>
<dbReference type="Proteomes" id="UP001178507">
    <property type="component" value="Unassembled WGS sequence"/>
</dbReference>
<gene>
    <name evidence="2" type="ORF">EVOR1521_LOCUS2344</name>
</gene>
<keyword evidence="3" id="KW-1185">Reference proteome</keyword>
<reference evidence="2" key="1">
    <citation type="submission" date="2023-08" db="EMBL/GenBank/DDBJ databases">
        <authorList>
            <person name="Chen Y."/>
            <person name="Shah S."/>
            <person name="Dougan E. K."/>
            <person name="Thang M."/>
            <person name="Chan C."/>
        </authorList>
    </citation>
    <scope>NUCLEOTIDE SEQUENCE</scope>
</reference>
<dbReference type="EMBL" id="CAUJNA010000121">
    <property type="protein sequence ID" value="CAJ1372218.1"/>
    <property type="molecule type" value="Genomic_DNA"/>
</dbReference>
<proteinExistence type="predicted"/>
<evidence type="ECO:0000313" key="3">
    <source>
        <dbReference type="Proteomes" id="UP001178507"/>
    </source>
</evidence>
<comment type="caution">
    <text evidence="2">The sequence shown here is derived from an EMBL/GenBank/DDBJ whole genome shotgun (WGS) entry which is preliminary data.</text>
</comment>
<evidence type="ECO:0000256" key="1">
    <source>
        <dbReference type="SAM" id="MobiDB-lite"/>
    </source>
</evidence>
<protein>
    <submittedName>
        <fullName evidence="2">Uncharacterized protein</fullName>
    </submittedName>
</protein>
<evidence type="ECO:0000313" key="2">
    <source>
        <dbReference type="EMBL" id="CAJ1372218.1"/>
    </source>
</evidence>
<name>A0AA36HN77_9DINO</name>
<accession>A0AA36HN77</accession>
<feature type="region of interest" description="Disordered" evidence="1">
    <location>
        <begin position="116"/>
        <end position="177"/>
    </location>
</feature>
<feature type="region of interest" description="Disordered" evidence="1">
    <location>
        <begin position="1"/>
        <end position="35"/>
    </location>
</feature>